<feature type="region of interest" description="Disordered" evidence="1">
    <location>
        <begin position="68"/>
        <end position="97"/>
    </location>
</feature>
<evidence type="ECO:0000313" key="3">
    <source>
        <dbReference type="Proteomes" id="UP000324800"/>
    </source>
</evidence>
<evidence type="ECO:0000313" key="2">
    <source>
        <dbReference type="EMBL" id="KAA6361825.1"/>
    </source>
</evidence>
<dbReference type="Proteomes" id="UP000324800">
    <property type="component" value="Unassembled WGS sequence"/>
</dbReference>
<gene>
    <name evidence="2" type="ORF">EZS28_042648</name>
</gene>
<dbReference type="EMBL" id="SNRW01025013">
    <property type="protein sequence ID" value="KAA6361825.1"/>
    <property type="molecule type" value="Genomic_DNA"/>
</dbReference>
<sequence length="97" mass="11182">FVLTITKLKRERHKVFLKLCLTPKEEINRLRKRLEDVDKEAEIDENVTVGSKTDTLEDIQELQNEAEADVNNDGNGIQQDHSIQNEKEQIAPLQQEG</sequence>
<dbReference type="AlphaFoldDB" id="A0A5J4TWQ5"/>
<accession>A0A5J4TWQ5</accession>
<feature type="non-terminal residue" evidence="2">
    <location>
        <position position="1"/>
    </location>
</feature>
<reference evidence="2 3" key="1">
    <citation type="submission" date="2019-03" db="EMBL/GenBank/DDBJ databases">
        <title>Single cell metagenomics reveals metabolic interactions within the superorganism composed of flagellate Streblomastix strix and complex community of Bacteroidetes bacteria on its surface.</title>
        <authorList>
            <person name="Treitli S.C."/>
            <person name="Kolisko M."/>
            <person name="Husnik F."/>
            <person name="Keeling P."/>
            <person name="Hampl V."/>
        </authorList>
    </citation>
    <scope>NUCLEOTIDE SEQUENCE [LARGE SCALE GENOMIC DNA]</scope>
    <source>
        <strain evidence="2">ST1C</strain>
    </source>
</reference>
<proteinExistence type="predicted"/>
<evidence type="ECO:0000256" key="1">
    <source>
        <dbReference type="SAM" id="MobiDB-lite"/>
    </source>
</evidence>
<name>A0A5J4TWQ5_9EUKA</name>
<protein>
    <submittedName>
        <fullName evidence="2">Uncharacterized protein</fullName>
    </submittedName>
</protein>
<organism evidence="2 3">
    <name type="scientific">Streblomastix strix</name>
    <dbReference type="NCBI Taxonomy" id="222440"/>
    <lineage>
        <taxon>Eukaryota</taxon>
        <taxon>Metamonada</taxon>
        <taxon>Preaxostyla</taxon>
        <taxon>Oxymonadida</taxon>
        <taxon>Streblomastigidae</taxon>
        <taxon>Streblomastix</taxon>
    </lineage>
</organism>
<comment type="caution">
    <text evidence="2">The sequence shown here is derived from an EMBL/GenBank/DDBJ whole genome shotgun (WGS) entry which is preliminary data.</text>
</comment>
<feature type="compositionally biased region" description="Polar residues" evidence="1">
    <location>
        <begin position="72"/>
        <end position="82"/>
    </location>
</feature>